<evidence type="ECO:0000313" key="2">
    <source>
        <dbReference type="EMBL" id="KAG2593974.1"/>
    </source>
</evidence>
<dbReference type="AlphaFoldDB" id="A0A8T0S8V0"/>
<reference evidence="2" key="1">
    <citation type="submission" date="2020-05" db="EMBL/GenBank/DDBJ databases">
        <title>WGS assembly of Panicum virgatum.</title>
        <authorList>
            <person name="Lovell J.T."/>
            <person name="Jenkins J."/>
            <person name="Shu S."/>
            <person name="Juenger T.E."/>
            <person name="Schmutz J."/>
        </authorList>
    </citation>
    <scope>NUCLEOTIDE SEQUENCE</scope>
    <source>
        <strain evidence="2">AP13</strain>
    </source>
</reference>
<sequence>MQRRSELRARSKPARDERAGRERSRTFCGAGAEFGGRRLGSAHWGRGILGFNRGFAEGEPLGGVVARWGGEFSGRGVYEVDGFGPRGLPGDDDMTSTLRGRCARIDSLLPFLELPRHTGRRPLNKREPRRSAILSEGSGPPLPRGGPTSPLFAPSHPTTRSIFVVRAPAPCRAAAAARGLRRRCPATPPPQRKRTARALAERHAGQRRHARTPWIRIRRVFAAATAPDVAPRREQGGTAWLRGAHPRSARPPPPPSLPPPGRRRSTAGATADHRWPGVHVVAGPAMAARIWRSSRELQIRWSSRARHGARRSLREARRRHKDVACARRSPRACVCRAP</sequence>
<proteinExistence type="predicted"/>
<feature type="region of interest" description="Disordered" evidence="1">
    <location>
        <begin position="1"/>
        <end position="24"/>
    </location>
</feature>
<gene>
    <name evidence="2" type="ORF">PVAP13_5NG610900</name>
</gene>
<protein>
    <submittedName>
        <fullName evidence="2">Uncharacterized protein</fullName>
    </submittedName>
</protein>
<dbReference type="EMBL" id="CM029046">
    <property type="protein sequence ID" value="KAG2593974.1"/>
    <property type="molecule type" value="Genomic_DNA"/>
</dbReference>
<feature type="compositionally biased region" description="Pro residues" evidence="1">
    <location>
        <begin position="249"/>
        <end position="260"/>
    </location>
</feature>
<accession>A0A8T0S8V0</accession>
<feature type="region of interest" description="Disordered" evidence="1">
    <location>
        <begin position="118"/>
        <end position="155"/>
    </location>
</feature>
<name>A0A8T0S8V0_PANVG</name>
<evidence type="ECO:0000256" key="1">
    <source>
        <dbReference type="SAM" id="MobiDB-lite"/>
    </source>
</evidence>
<organism evidence="2 3">
    <name type="scientific">Panicum virgatum</name>
    <name type="common">Blackwell switchgrass</name>
    <dbReference type="NCBI Taxonomy" id="38727"/>
    <lineage>
        <taxon>Eukaryota</taxon>
        <taxon>Viridiplantae</taxon>
        <taxon>Streptophyta</taxon>
        <taxon>Embryophyta</taxon>
        <taxon>Tracheophyta</taxon>
        <taxon>Spermatophyta</taxon>
        <taxon>Magnoliopsida</taxon>
        <taxon>Liliopsida</taxon>
        <taxon>Poales</taxon>
        <taxon>Poaceae</taxon>
        <taxon>PACMAD clade</taxon>
        <taxon>Panicoideae</taxon>
        <taxon>Panicodae</taxon>
        <taxon>Paniceae</taxon>
        <taxon>Panicinae</taxon>
        <taxon>Panicum</taxon>
        <taxon>Panicum sect. Hiantes</taxon>
    </lineage>
</organism>
<evidence type="ECO:0000313" key="3">
    <source>
        <dbReference type="Proteomes" id="UP000823388"/>
    </source>
</evidence>
<dbReference type="Proteomes" id="UP000823388">
    <property type="component" value="Chromosome 5N"/>
</dbReference>
<comment type="caution">
    <text evidence="2">The sequence shown here is derived from an EMBL/GenBank/DDBJ whole genome shotgun (WGS) entry which is preliminary data.</text>
</comment>
<feature type="region of interest" description="Disordered" evidence="1">
    <location>
        <begin position="176"/>
        <end position="211"/>
    </location>
</feature>
<keyword evidence="3" id="KW-1185">Reference proteome</keyword>
<feature type="region of interest" description="Disordered" evidence="1">
    <location>
        <begin position="241"/>
        <end position="276"/>
    </location>
</feature>